<dbReference type="EC" id="3.2.2.9" evidence="2"/>
<accession>A0A1F5FHK2</accession>
<dbReference type="GO" id="GO:0005829">
    <property type="term" value="C:cytosol"/>
    <property type="evidence" value="ECO:0007669"/>
    <property type="project" value="TreeGrafter"/>
</dbReference>
<protein>
    <recommendedName>
        <fullName evidence="2">adenosylhomocysteine nucleosidase</fullName>
        <ecNumber evidence="2">3.2.2.9</ecNumber>
    </recommendedName>
</protein>
<dbReference type="AlphaFoldDB" id="A0A1F5FHK2"/>
<comment type="caution">
    <text evidence="7">The sequence shown here is derived from an EMBL/GenBank/DDBJ whole genome shotgun (WGS) entry which is preliminary data.</text>
</comment>
<comment type="pathway">
    <text evidence="1">Amino-acid biosynthesis; L-methionine biosynthesis via salvage pathway; S-methyl-5-thio-alpha-D-ribose 1-phosphate from S-methyl-5'-thioadenosine (hydrolase route): step 1/2.</text>
</comment>
<organism evidence="7 8">
    <name type="scientific">Candidatus Collierbacteria bacterium RIFOXYB1_FULL_49_13</name>
    <dbReference type="NCBI Taxonomy" id="1817728"/>
    <lineage>
        <taxon>Bacteria</taxon>
        <taxon>Candidatus Collieribacteriota</taxon>
    </lineage>
</organism>
<dbReference type="Pfam" id="PF01048">
    <property type="entry name" value="PNP_UDP_1"/>
    <property type="match status" value="1"/>
</dbReference>
<keyword evidence="3" id="KW-0028">Amino-acid biosynthesis</keyword>
<dbReference type="InterPro" id="IPR000845">
    <property type="entry name" value="Nucleoside_phosphorylase_d"/>
</dbReference>
<keyword evidence="5" id="KW-0486">Methionine biosynthesis</keyword>
<evidence type="ECO:0000313" key="7">
    <source>
        <dbReference type="EMBL" id="OGD79096.1"/>
    </source>
</evidence>
<dbReference type="SUPFAM" id="SSF53167">
    <property type="entry name" value="Purine and uridine phosphorylases"/>
    <property type="match status" value="1"/>
</dbReference>
<evidence type="ECO:0000256" key="5">
    <source>
        <dbReference type="ARBA" id="ARBA00023167"/>
    </source>
</evidence>
<dbReference type="GO" id="GO:0009164">
    <property type="term" value="P:nucleoside catabolic process"/>
    <property type="evidence" value="ECO:0007669"/>
    <property type="project" value="InterPro"/>
</dbReference>
<evidence type="ECO:0000256" key="1">
    <source>
        <dbReference type="ARBA" id="ARBA00004945"/>
    </source>
</evidence>
<gene>
    <name evidence="7" type="ORF">A2368_00825</name>
</gene>
<dbReference type="CDD" id="cd09008">
    <property type="entry name" value="MTAN"/>
    <property type="match status" value="1"/>
</dbReference>
<evidence type="ECO:0000313" key="8">
    <source>
        <dbReference type="Proteomes" id="UP000176682"/>
    </source>
</evidence>
<keyword evidence="4" id="KW-0378">Hydrolase</keyword>
<evidence type="ECO:0000256" key="3">
    <source>
        <dbReference type="ARBA" id="ARBA00022605"/>
    </source>
</evidence>
<dbReference type="Proteomes" id="UP000176682">
    <property type="component" value="Unassembled WGS sequence"/>
</dbReference>
<dbReference type="Gene3D" id="3.40.50.1580">
    <property type="entry name" value="Nucleoside phosphorylase domain"/>
    <property type="match status" value="1"/>
</dbReference>
<dbReference type="InterPro" id="IPR010049">
    <property type="entry name" value="MTA_SAH_Nsdase"/>
</dbReference>
<dbReference type="UniPathway" id="UPA00904">
    <property type="reaction ID" value="UER00871"/>
</dbReference>
<dbReference type="NCBIfam" id="NF004079">
    <property type="entry name" value="PRK05584.1"/>
    <property type="match status" value="1"/>
</dbReference>
<name>A0A1F5FHK2_9BACT</name>
<dbReference type="GO" id="GO:0008930">
    <property type="term" value="F:methylthioadenosine nucleosidase activity"/>
    <property type="evidence" value="ECO:0007669"/>
    <property type="project" value="InterPro"/>
</dbReference>
<dbReference type="InterPro" id="IPR035994">
    <property type="entry name" value="Nucleoside_phosphorylase_sf"/>
</dbReference>
<dbReference type="GO" id="GO:0019284">
    <property type="term" value="P:L-methionine salvage from S-adenosylmethionine"/>
    <property type="evidence" value="ECO:0007669"/>
    <property type="project" value="TreeGrafter"/>
</dbReference>
<dbReference type="GO" id="GO:0019509">
    <property type="term" value="P:L-methionine salvage from methylthioadenosine"/>
    <property type="evidence" value="ECO:0007669"/>
    <property type="project" value="UniProtKB-UniPathway"/>
</dbReference>
<proteinExistence type="predicted"/>
<dbReference type="PANTHER" id="PTHR46832:SF1">
    <property type="entry name" value="5'-METHYLTHIOADENOSINE_S-ADENOSYLHOMOCYSTEINE NUCLEOSIDASE"/>
    <property type="match status" value="1"/>
</dbReference>
<sequence>MNRPVAIIGAMDIEIQAFRDAIADLREERRGTFLYYLGRMFGKDVVLVKSGVGKVLSAITCQKLVDDFAPSHILMTGVAGALKDDLKVGDIVIGKDYIQHDVDAQALGLERGFIPDTSKKEFEGDPMLVAKAENTPPTGHRLVSGRILSGDQFLSEEETLSRKYLFADMHGDAIDMECAAVAQVCNVNRIPFLGTKTICSELHGNQEEQYRKSLGLVVNNSLSIIKSVLKNLSGTNNLRG</sequence>
<dbReference type="GO" id="GO:0008782">
    <property type="term" value="F:adenosylhomocysteine nucleosidase activity"/>
    <property type="evidence" value="ECO:0007669"/>
    <property type="project" value="UniProtKB-EC"/>
</dbReference>
<evidence type="ECO:0000256" key="4">
    <source>
        <dbReference type="ARBA" id="ARBA00022801"/>
    </source>
</evidence>
<evidence type="ECO:0000256" key="2">
    <source>
        <dbReference type="ARBA" id="ARBA00011974"/>
    </source>
</evidence>
<dbReference type="PANTHER" id="PTHR46832">
    <property type="entry name" value="5'-METHYLTHIOADENOSINE/S-ADENOSYLHOMOCYSTEINE NUCLEOSIDASE"/>
    <property type="match status" value="1"/>
</dbReference>
<evidence type="ECO:0000259" key="6">
    <source>
        <dbReference type="Pfam" id="PF01048"/>
    </source>
</evidence>
<feature type="domain" description="Nucleoside phosphorylase" evidence="6">
    <location>
        <begin position="4"/>
        <end position="229"/>
    </location>
</feature>
<dbReference type="EMBL" id="MFAM01000026">
    <property type="protein sequence ID" value="OGD79096.1"/>
    <property type="molecule type" value="Genomic_DNA"/>
</dbReference>
<dbReference type="NCBIfam" id="TIGR01704">
    <property type="entry name" value="MTA_SAH-Nsdase"/>
    <property type="match status" value="1"/>
</dbReference>
<reference evidence="7 8" key="1">
    <citation type="journal article" date="2016" name="Nat. Commun.">
        <title>Thousands of microbial genomes shed light on interconnected biogeochemical processes in an aquifer system.</title>
        <authorList>
            <person name="Anantharaman K."/>
            <person name="Brown C.T."/>
            <person name="Hug L.A."/>
            <person name="Sharon I."/>
            <person name="Castelle C.J."/>
            <person name="Probst A.J."/>
            <person name="Thomas B.C."/>
            <person name="Singh A."/>
            <person name="Wilkins M.J."/>
            <person name="Karaoz U."/>
            <person name="Brodie E.L."/>
            <person name="Williams K.H."/>
            <person name="Hubbard S.S."/>
            <person name="Banfield J.F."/>
        </authorList>
    </citation>
    <scope>NUCLEOTIDE SEQUENCE [LARGE SCALE GENOMIC DNA]</scope>
</reference>